<dbReference type="Proteomes" id="UP001338582">
    <property type="component" value="Chromosome 3"/>
</dbReference>
<dbReference type="GO" id="GO:0003735">
    <property type="term" value="F:structural constituent of ribosome"/>
    <property type="evidence" value="ECO:0007669"/>
    <property type="project" value="TreeGrafter"/>
</dbReference>
<dbReference type="PANTHER" id="PTHR28158:SF1">
    <property type="entry name" value="SMALL RIBOSOMAL SUBUNIT PROTEIN MS45"/>
    <property type="match status" value="1"/>
</dbReference>
<dbReference type="EMBL" id="CP138896">
    <property type="protein sequence ID" value="WPK25271.1"/>
    <property type="molecule type" value="Genomic_DNA"/>
</dbReference>
<dbReference type="PANTHER" id="PTHR28158">
    <property type="entry name" value="37S RIBOSOMAL PROTEIN S35, MITOCHONDRIAL"/>
    <property type="match status" value="1"/>
</dbReference>
<keyword evidence="2" id="KW-1185">Reference proteome</keyword>
<dbReference type="GeneID" id="88173646"/>
<dbReference type="AlphaFoldDB" id="A0AAX4H9P1"/>
<accession>A0AAX4H9P1</accession>
<dbReference type="RefSeq" id="XP_062877653.1">
    <property type="nucleotide sequence ID" value="XM_063021583.1"/>
</dbReference>
<gene>
    <name evidence="1" type="ORF">PUMCH_002582</name>
</gene>
<dbReference type="GO" id="GO:0032543">
    <property type="term" value="P:mitochondrial translation"/>
    <property type="evidence" value="ECO:0007669"/>
    <property type="project" value="TreeGrafter"/>
</dbReference>
<reference evidence="1 2" key="1">
    <citation type="submission" date="2023-10" db="EMBL/GenBank/DDBJ databases">
        <title>Draft Genome Sequence of Candida saopaulonensis from a very Premature Infant with Sepsis.</title>
        <authorList>
            <person name="Ning Y."/>
            <person name="Dai R."/>
            <person name="Xiao M."/>
            <person name="Xu Y."/>
            <person name="Yan Q."/>
            <person name="Zhang L."/>
        </authorList>
    </citation>
    <scope>NUCLEOTIDE SEQUENCE [LARGE SCALE GENOMIC DNA]</scope>
    <source>
        <strain evidence="1 2">19XY460</strain>
    </source>
</reference>
<dbReference type="Pfam" id="PF12298">
    <property type="entry name" value="Bot1p"/>
    <property type="match status" value="1"/>
</dbReference>
<evidence type="ECO:0000313" key="1">
    <source>
        <dbReference type="EMBL" id="WPK25271.1"/>
    </source>
</evidence>
<dbReference type="GO" id="GO:0005763">
    <property type="term" value="C:mitochondrial small ribosomal subunit"/>
    <property type="evidence" value="ECO:0007669"/>
    <property type="project" value="TreeGrafter"/>
</dbReference>
<proteinExistence type="predicted"/>
<dbReference type="InterPro" id="IPR021036">
    <property type="entry name" value="Ribosomal_mS45"/>
</dbReference>
<evidence type="ECO:0000313" key="2">
    <source>
        <dbReference type="Proteomes" id="UP001338582"/>
    </source>
</evidence>
<organism evidence="1 2">
    <name type="scientific">Australozyma saopauloensis</name>
    <dbReference type="NCBI Taxonomy" id="291208"/>
    <lineage>
        <taxon>Eukaryota</taxon>
        <taxon>Fungi</taxon>
        <taxon>Dikarya</taxon>
        <taxon>Ascomycota</taxon>
        <taxon>Saccharomycotina</taxon>
        <taxon>Pichiomycetes</taxon>
        <taxon>Metschnikowiaceae</taxon>
        <taxon>Australozyma</taxon>
    </lineage>
</organism>
<dbReference type="KEGG" id="asau:88173646"/>
<name>A0AAX4H9P1_9ASCO</name>
<protein>
    <submittedName>
        <fullName evidence="1">Uncharacterized protein</fullName>
    </submittedName>
</protein>
<sequence>MFTRTNQAGFPRLAGSIQSVRFARKRAPEYPSYTMQLAPLGHKSKDHNGVFRRHLKAWLGPKNVVGEYHENKYYYVPQNNVPNYVVPDGNPLVSSTETSNVRGYAKRNPSVNPFPQNPSCKTASMVSDDLKKEIYSDHEKGVLAQELAHKHRMKIARVEAIVRLQKIEQVWKEEVCFFFFRFVACLLATVQ</sequence>